<evidence type="ECO:0000313" key="2">
    <source>
        <dbReference type="EMBL" id="KAK3756423.1"/>
    </source>
</evidence>
<evidence type="ECO:0000256" key="1">
    <source>
        <dbReference type="SAM" id="MobiDB-lite"/>
    </source>
</evidence>
<dbReference type="EMBL" id="JAWDGP010005518">
    <property type="protein sequence ID" value="KAK3756423.1"/>
    <property type="molecule type" value="Genomic_DNA"/>
</dbReference>
<protein>
    <submittedName>
        <fullName evidence="2">Uncharacterized protein</fullName>
    </submittedName>
</protein>
<sequence>MAVPSLRGTNNCCKDRLAGFTLTAQSDSSTTTPYSYTDSGGSGQDSYTVVPSPRISFPVSLVRFVTAHYTNILSLCEVFVFGETNCPAGQFGLRCERQCNCANNGNCFVHSGGCPSGCAIGYTGEDCSECEAGRYGADCLLSCSATCGGDDSCDRADGACSQGCDPGYTGTICATQCVAGKYGAGCSETCSVHCAGSGDPCNHVTGHCDNGCEPGYRRNKCDRGEV</sequence>
<reference evidence="2" key="1">
    <citation type="journal article" date="2023" name="G3 (Bethesda)">
        <title>A reference genome for the long-term kleptoplast-retaining sea slug Elysia crispata morphotype clarki.</title>
        <authorList>
            <person name="Eastman K.E."/>
            <person name="Pendleton A.L."/>
            <person name="Shaikh M.A."/>
            <person name="Suttiyut T."/>
            <person name="Ogas R."/>
            <person name="Tomko P."/>
            <person name="Gavelis G."/>
            <person name="Widhalm J.R."/>
            <person name="Wisecaver J.H."/>
        </authorList>
    </citation>
    <scope>NUCLEOTIDE SEQUENCE</scope>
    <source>
        <strain evidence="2">ECLA1</strain>
    </source>
</reference>
<dbReference type="PANTHER" id="PTHR24035">
    <property type="entry name" value="MULTIPLE EPIDERMAL GROWTH FACTOR-LIKE DOMAINS PROTEIN"/>
    <property type="match status" value="1"/>
</dbReference>
<dbReference type="Proteomes" id="UP001283361">
    <property type="component" value="Unassembled WGS sequence"/>
</dbReference>
<evidence type="ECO:0000313" key="3">
    <source>
        <dbReference type="Proteomes" id="UP001283361"/>
    </source>
</evidence>
<accession>A0AAE0YST1</accession>
<name>A0AAE0YST1_9GAST</name>
<feature type="compositionally biased region" description="Low complexity" evidence="1">
    <location>
        <begin position="26"/>
        <end position="39"/>
    </location>
</feature>
<feature type="region of interest" description="Disordered" evidence="1">
    <location>
        <begin position="26"/>
        <end position="45"/>
    </location>
</feature>
<keyword evidence="3" id="KW-1185">Reference proteome</keyword>
<dbReference type="PANTHER" id="PTHR24035:SF109">
    <property type="entry name" value="PROTEIN DRAPER"/>
    <property type="match status" value="1"/>
</dbReference>
<proteinExistence type="predicted"/>
<gene>
    <name evidence="2" type="ORF">RRG08_029094</name>
</gene>
<dbReference type="Gene3D" id="2.170.300.10">
    <property type="entry name" value="Tie2 ligand-binding domain superfamily"/>
    <property type="match status" value="1"/>
</dbReference>
<dbReference type="InterPro" id="IPR052108">
    <property type="entry name" value="MEGF/SIB"/>
</dbReference>
<dbReference type="Gene3D" id="2.60.120.260">
    <property type="entry name" value="Galactose-binding domain-like"/>
    <property type="match status" value="1"/>
</dbReference>
<organism evidence="2 3">
    <name type="scientific">Elysia crispata</name>
    <name type="common">lettuce slug</name>
    <dbReference type="NCBI Taxonomy" id="231223"/>
    <lineage>
        <taxon>Eukaryota</taxon>
        <taxon>Metazoa</taxon>
        <taxon>Spiralia</taxon>
        <taxon>Lophotrochozoa</taxon>
        <taxon>Mollusca</taxon>
        <taxon>Gastropoda</taxon>
        <taxon>Heterobranchia</taxon>
        <taxon>Euthyneura</taxon>
        <taxon>Panpulmonata</taxon>
        <taxon>Sacoglossa</taxon>
        <taxon>Placobranchoidea</taxon>
        <taxon>Plakobranchidae</taxon>
        <taxon>Elysia</taxon>
    </lineage>
</organism>
<dbReference type="AlphaFoldDB" id="A0AAE0YST1"/>
<comment type="caution">
    <text evidence="2">The sequence shown here is derived from an EMBL/GenBank/DDBJ whole genome shotgun (WGS) entry which is preliminary data.</text>
</comment>